<keyword evidence="2" id="KW-1185">Reference proteome</keyword>
<dbReference type="EMBL" id="JBHRYQ010000001">
    <property type="protein sequence ID" value="MFC3810992.1"/>
    <property type="molecule type" value="Genomic_DNA"/>
</dbReference>
<dbReference type="Proteomes" id="UP001595616">
    <property type="component" value="Unassembled WGS sequence"/>
</dbReference>
<reference evidence="2" key="1">
    <citation type="journal article" date="2019" name="Int. J. Syst. Evol. Microbiol.">
        <title>The Global Catalogue of Microorganisms (GCM) 10K type strain sequencing project: providing services to taxonomists for standard genome sequencing and annotation.</title>
        <authorList>
            <consortium name="The Broad Institute Genomics Platform"/>
            <consortium name="The Broad Institute Genome Sequencing Center for Infectious Disease"/>
            <person name="Wu L."/>
            <person name="Ma J."/>
        </authorList>
    </citation>
    <scope>NUCLEOTIDE SEQUENCE [LARGE SCALE GENOMIC DNA]</scope>
    <source>
        <strain evidence="2">CECT 7956</strain>
    </source>
</reference>
<evidence type="ECO:0000313" key="2">
    <source>
        <dbReference type="Proteomes" id="UP001595616"/>
    </source>
</evidence>
<comment type="caution">
    <text evidence="1">The sequence shown here is derived from an EMBL/GenBank/DDBJ whole genome shotgun (WGS) entry which is preliminary data.</text>
</comment>
<evidence type="ECO:0008006" key="3">
    <source>
        <dbReference type="Google" id="ProtNLM"/>
    </source>
</evidence>
<dbReference type="RefSeq" id="WP_379837596.1">
    <property type="nucleotide sequence ID" value="NZ_JBHRYQ010000001.1"/>
</dbReference>
<name>A0ABV7YVY2_9BACT</name>
<proteinExistence type="predicted"/>
<accession>A0ABV7YVY2</accession>
<organism evidence="1 2">
    <name type="scientific">Lacihabitans lacunae</name>
    <dbReference type="NCBI Taxonomy" id="1028214"/>
    <lineage>
        <taxon>Bacteria</taxon>
        <taxon>Pseudomonadati</taxon>
        <taxon>Bacteroidota</taxon>
        <taxon>Cytophagia</taxon>
        <taxon>Cytophagales</taxon>
        <taxon>Leadbetterellaceae</taxon>
        <taxon>Lacihabitans</taxon>
    </lineage>
</organism>
<sequence>MIEANTVGTITKTTNTYSYDTYNRFTEIKSNTEGVSGTAITSYVYKDSEKKIEVTYKGFEASQNYTAVAVLNADYTIKEITINGSGETSKTSYTYNAAGEVISQKFDSNLKSYEVAYTYGAKGIIKSERKNYVAKSNTAPEKEDMVLEWSYGNASSPAYNSLVLSEPNFPTGYLGKLTSNLPSQSKVSTSAKISTPISYEYSSNSVTDYVYTNNAANKVIKIETNSNAVSSGITVNVKSKIDIEYK</sequence>
<protein>
    <recommendedName>
        <fullName evidence="3">YD repeat-containing protein</fullName>
    </recommendedName>
</protein>
<gene>
    <name evidence="1" type="ORF">ACFOOI_10030</name>
</gene>
<evidence type="ECO:0000313" key="1">
    <source>
        <dbReference type="EMBL" id="MFC3810992.1"/>
    </source>
</evidence>